<name>A0A4R5M0N4_9BURK</name>
<dbReference type="Pfam" id="PF00563">
    <property type="entry name" value="EAL"/>
    <property type="match status" value="1"/>
</dbReference>
<dbReference type="CDD" id="cd01948">
    <property type="entry name" value="EAL"/>
    <property type="match status" value="1"/>
</dbReference>
<dbReference type="InterPro" id="IPR050706">
    <property type="entry name" value="Cyclic-di-GMP_PDE-like"/>
</dbReference>
<dbReference type="GO" id="GO:0071111">
    <property type="term" value="F:cyclic-guanylate-specific phosphodiesterase activity"/>
    <property type="evidence" value="ECO:0007669"/>
    <property type="project" value="InterPro"/>
</dbReference>
<accession>A0A4R5M0N4</accession>
<organism evidence="2 3">
    <name type="scientific">Paraburkholderia silviterrae</name>
    <dbReference type="NCBI Taxonomy" id="2528715"/>
    <lineage>
        <taxon>Bacteria</taxon>
        <taxon>Pseudomonadati</taxon>
        <taxon>Pseudomonadota</taxon>
        <taxon>Betaproteobacteria</taxon>
        <taxon>Burkholderiales</taxon>
        <taxon>Burkholderiaceae</taxon>
        <taxon>Paraburkholderia</taxon>
    </lineage>
</organism>
<evidence type="ECO:0000313" key="2">
    <source>
        <dbReference type="EMBL" id="TDG18476.1"/>
    </source>
</evidence>
<dbReference type="InterPro" id="IPR035919">
    <property type="entry name" value="EAL_sf"/>
</dbReference>
<dbReference type="PANTHER" id="PTHR33121:SF23">
    <property type="entry name" value="CYCLIC DI-GMP PHOSPHODIESTERASE PDEB"/>
    <property type="match status" value="1"/>
</dbReference>
<dbReference type="SMART" id="SM00052">
    <property type="entry name" value="EAL"/>
    <property type="match status" value="1"/>
</dbReference>
<dbReference type="PANTHER" id="PTHR33121">
    <property type="entry name" value="CYCLIC DI-GMP PHOSPHODIESTERASE PDEF"/>
    <property type="match status" value="1"/>
</dbReference>
<dbReference type="InterPro" id="IPR001633">
    <property type="entry name" value="EAL_dom"/>
</dbReference>
<feature type="domain" description="EAL" evidence="1">
    <location>
        <begin position="166"/>
        <end position="412"/>
    </location>
</feature>
<dbReference type="OrthoDB" id="1673646at2"/>
<dbReference type="AlphaFoldDB" id="A0A4R5M0N4"/>
<proteinExistence type="predicted"/>
<dbReference type="Gene3D" id="3.20.20.450">
    <property type="entry name" value="EAL domain"/>
    <property type="match status" value="1"/>
</dbReference>
<comment type="caution">
    <text evidence="2">The sequence shown here is derived from an EMBL/GenBank/DDBJ whole genome shotgun (WGS) entry which is preliminary data.</text>
</comment>
<reference evidence="2 3" key="1">
    <citation type="submission" date="2019-03" db="EMBL/GenBank/DDBJ databases">
        <title>Paraburkholderia sp. 4M-K11, isolated from subtropical forest soil.</title>
        <authorList>
            <person name="Gao Z.-H."/>
            <person name="Qiu L.-H."/>
        </authorList>
    </citation>
    <scope>NUCLEOTIDE SEQUENCE [LARGE SCALE GENOMIC DNA]</scope>
    <source>
        <strain evidence="2 3">4M-K11</strain>
    </source>
</reference>
<keyword evidence="3" id="KW-1185">Reference proteome</keyword>
<dbReference type="PROSITE" id="PS50883">
    <property type="entry name" value="EAL"/>
    <property type="match status" value="1"/>
</dbReference>
<gene>
    <name evidence="2" type="ORF">EYW47_34095</name>
</gene>
<dbReference type="Proteomes" id="UP000295722">
    <property type="component" value="Unassembled WGS sequence"/>
</dbReference>
<protein>
    <submittedName>
        <fullName evidence="2">EAL domain-containing protein</fullName>
    </submittedName>
</protein>
<dbReference type="EMBL" id="SMRP01000030">
    <property type="protein sequence ID" value="TDG18476.1"/>
    <property type="molecule type" value="Genomic_DNA"/>
</dbReference>
<evidence type="ECO:0000313" key="3">
    <source>
        <dbReference type="Proteomes" id="UP000295722"/>
    </source>
</evidence>
<sequence length="412" mass="44888">MTFQENFFLRSVRPEANLPDHLDPAGTLCIVASITNLREIDRAWGSQPALAVRHVVLQRARELCRSIPGIAVQSGDLILFVFDSPLDGLPAATSGSARLGLLMDRILCDLADQPIEIAGNVVFAALSVTVVEQIESAFDIAAADAGTDGARVGLAEQRWRDRFFSDMKAAERLFSAKNLDRLVFDAEPVCDLRNAEIVRYYEVMPFWRCDGVRRQVAEMVAPLERLGLTRRLDRWTVETTICALQSKPGIALGCNVTSQSASLDGWWTFIIAVLSEQRALAERLVIELSGVTPTVDLASMGAFVRKLQELGCQVALDNVGGGSSSIEALASLGVDVVKIDAGCLRDARKRDRANDFLRNLVTLARGAGAEVVITGIENEPDVEVAERAGATHMQGSRFRNDVIADLRINSPE</sequence>
<dbReference type="SUPFAM" id="SSF141868">
    <property type="entry name" value="EAL domain-like"/>
    <property type="match status" value="1"/>
</dbReference>
<evidence type="ECO:0000259" key="1">
    <source>
        <dbReference type="PROSITE" id="PS50883"/>
    </source>
</evidence>